<dbReference type="SUPFAM" id="SSF81321">
    <property type="entry name" value="Family A G protein-coupled receptor-like"/>
    <property type="match status" value="1"/>
</dbReference>
<dbReference type="Proteomes" id="UP000038045">
    <property type="component" value="Unplaced"/>
</dbReference>
<reference evidence="3" key="1">
    <citation type="submission" date="2017-02" db="UniProtKB">
        <authorList>
            <consortium name="WormBaseParasite"/>
        </authorList>
    </citation>
    <scope>IDENTIFICATION</scope>
</reference>
<keyword evidence="2" id="KW-1185">Reference proteome</keyword>
<dbReference type="InterPro" id="IPR019428">
    <property type="entry name" value="7TM_GPCR_serpentine_rcpt_Str"/>
</dbReference>
<proteinExistence type="predicted"/>
<feature type="transmembrane region" description="Helical" evidence="1">
    <location>
        <begin position="110"/>
        <end position="137"/>
    </location>
</feature>
<dbReference type="PANTHER" id="PTHR22943">
    <property type="entry name" value="7-TRANSMEMBRANE DOMAIN RECEPTOR C.ELEGANS"/>
    <property type="match status" value="1"/>
</dbReference>
<evidence type="ECO:0000256" key="1">
    <source>
        <dbReference type="SAM" id="Phobius"/>
    </source>
</evidence>
<protein>
    <submittedName>
        <fullName evidence="3">G_PROTEIN_RECEP_F1_2 domain-containing protein</fullName>
    </submittedName>
</protein>
<name>A0A0N4ZD37_PARTI</name>
<dbReference type="PANTHER" id="PTHR22943:SF248">
    <property type="entry name" value="SEVEN TM RECEPTOR"/>
    <property type="match status" value="1"/>
</dbReference>
<keyword evidence="1" id="KW-0812">Transmembrane</keyword>
<evidence type="ECO:0000313" key="3">
    <source>
        <dbReference type="WBParaSite" id="PTRK_0000546050.1"/>
    </source>
</evidence>
<organism evidence="2 3">
    <name type="scientific">Parastrongyloides trichosuri</name>
    <name type="common">Possum-specific nematode worm</name>
    <dbReference type="NCBI Taxonomy" id="131310"/>
    <lineage>
        <taxon>Eukaryota</taxon>
        <taxon>Metazoa</taxon>
        <taxon>Ecdysozoa</taxon>
        <taxon>Nematoda</taxon>
        <taxon>Chromadorea</taxon>
        <taxon>Rhabditida</taxon>
        <taxon>Tylenchina</taxon>
        <taxon>Panagrolaimomorpha</taxon>
        <taxon>Strongyloidoidea</taxon>
        <taxon>Strongyloididae</taxon>
        <taxon>Parastrongyloides</taxon>
    </lineage>
</organism>
<feature type="transmembrane region" description="Helical" evidence="1">
    <location>
        <begin position="149"/>
        <end position="169"/>
    </location>
</feature>
<dbReference type="AlphaFoldDB" id="A0A0N4ZD37"/>
<feature type="transmembrane region" description="Helical" evidence="1">
    <location>
        <begin position="63"/>
        <end position="85"/>
    </location>
</feature>
<dbReference type="Pfam" id="PF10326">
    <property type="entry name" value="7TM_GPCR_Str"/>
    <property type="match status" value="1"/>
</dbReference>
<accession>A0A0N4ZD37</accession>
<dbReference type="Gene3D" id="1.20.1070.10">
    <property type="entry name" value="Rhodopsin 7-helix transmembrane proteins"/>
    <property type="match status" value="1"/>
</dbReference>
<evidence type="ECO:0000313" key="2">
    <source>
        <dbReference type="Proteomes" id="UP000038045"/>
    </source>
</evidence>
<keyword evidence="1" id="KW-0472">Membrane</keyword>
<dbReference type="WBParaSite" id="PTRK_0000546050.1">
    <property type="protein sequence ID" value="PTRK_0000546050.1"/>
    <property type="gene ID" value="PTRK_0000546050"/>
</dbReference>
<feature type="transmembrane region" description="Helical" evidence="1">
    <location>
        <begin position="12"/>
        <end position="30"/>
    </location>
</feature>
<sequence length="215" mass="24911">MDFVAHCISEFNFFSGLFLNIISLVVLFKLSPEKQNKNYKYLMAIQFIAGIECSICQEGDLRLIVALTFVLILFIITYTVIIIYYKRCKHFLTEHENILTQKTLKLNKQLLLILFLQSVTPLIIVGLPTCTFLFIIAIKKVNSTDNYGILIHSLLTVTPTINSFLYLILPERNRKGIRQFFIKIWKFVCCKKNVVHIQVGIQLEMAHRGHNVIIE</sequence>
<keyword evidence="1" id="KW-1133">Transmembrane helix</keyword>